<name>A0A9P9XVE3_9HYPO</name>
<dbReference type="EMBL" id="JAGIXG020000065">
    <property type="protein sequence ID" value="KAI6778542.1"/>
    <property type="molecule type" value="Genomic_DNA"/>
</dbReference>
<dbReference type="GeneID" id="75829794"/>
<reference evidence="2" key="2">
    <citation type="submission" date="2022-07" db="EMBL/GenBank/DDBJ databases">
        <authorList>
            <person name="Goncalves M.F.M."/>
            <person name="Hilario S."/>
            <person name="Van De Peer Y."/>
            <person name="Esteves A.C."/>
            <person name="Alves A."/>
        </authorList>
    </citation>
    <scope>NUCLEOTIDE SEQUENCE</scope>
    <source>
        <strain evidence="2">MUM 19.33</strain>
    </source>
</reference>
<gene>
    <name evidence="2" type="ORF">J7T54_003292</name>
</gene>
<proteinExistence type="predicted"/>
<dbReference type="Proteomes" id="UP001055219">
    <property type="component" value="Unassembled WGS sequence"/>
</dbReference>
<evidence type="ECO:0000256" key="1">
    <source>
        <dbReference type="SAM" id="MobiDB-lite"/>
    </source>
</evidence>
<feature type="region of interest" description="Disordered" evidence="1">
    <location>
        <begin position="85"/>
        <end position="147"/>
    </location>
</feature>
<feature type="compositionally biased region" description="Basic and acidic residues" evidence="1">
    <location>
        <begin position="127"/>
        <end position="147"/>
    </location>
</feature>
<organism evidence="2 3">
    <name type="scientific">Emericellopsis cladophorae</name>
    <dbReference type="NCBI Taxonomy" id="2686198"/>
    <lineage>
        <taxon>Eukaryota</taxon>
        <taxon>Fungi</taxon>
        <taxon>Dikarya</taxon>
        <taxon>Ascomycota</taxon>
        <taxon>Pezizomycotina</taxon>
        <taxon>Sordariomycetes</taxon>
        <taxon>Hypocreomycetidae</taxon>
        <taxon>Hypocreales</taxon>
        <taxon>Bionectriaceae</taxon>
        <taxon>Emericellopsis</taxon>
    </lineage>
</organism>
<accession>A0A9P9XVE3</accession>
<dbReference type="AlphaFoldDB" id="A0A9P9XVE3"/>
<sequence length="398" mass="42752">MRYSLSFAVLYLAGHSFARHGDLKARMDAEECCPCTGSGAPATVTVMAEAPPAKTIYISDRPQATVTVESTVTHPASTIYVTHEPDGVATKPKQDHPKVITKTIYPARSSETPGAEGKDEIVDDDTHENPNETSEQKDQHDDGDNDDKFIIKTIYPESITKAHEKEKEAQVVTKVVHPDSADPAKEPKTVTIIASPSKDASAEPSVVTITAEPEETLTEATNGDAQDKFTTKTLQHKQVGEQKPATVIVSLEPSAQVIVVDGETITETIDHPVTVTAAPVHDATTIVPSKDHYKTVTQTVSHGGDDIDIEIIIININTGETVCRQKDSGKPCKGAVNPSQSTVCSSVEPSTSISTAFNTVTVTASPTMAFNSTMMGVAQPTGMRRAPRAPLSQRWWEE</sequence>
<evidence type="ECO:0000313" key="3">
    <source>
        <dbReference type="Proteomes" id="UP001055219"/>
    </source>
</evidence>
<comment type="caution">
    <text evidence="2">The sequence shown here is derived from an EMBL/GenBank/DDBJ whole genome shotgun (WGS) entry which is preliminary data.</text>
</comment>
<dbReference type="OrthoDB" id="5085439at2759"/>
<evidence type="ECO:0000313" key="2">
    <source>
        <dbReference type="EMBL" id="KAI6778542.1"/>
    </source>
</evidence>
<keyword evidence="3" id="KW-1185">Reference proteome</keyword>
<protein>
    <submittedName>
        <fullName evidence="2">Uncharacterized protein</fullName>
    </submittedName>
</protein>
<dbReference type="RefSeq" id="XP_051359398.1">
    <property type="nucleotide sequence ID" value="XM_051509578.1"/>
</dbReference>
<reference evidence="2" key="1">
    <citation type="journal article" date="2021" name="J Fungi (Basel)">
        <title>Genomic and Metabolomic Analyses of the Marine Fungus Emericellopsis cladophorae: Insights into Saltwater Adaptability Mechanisms and Its Biosynthetic Potential.</title>
        <authorList>
            <person name="Goncalves M.F.M."/>
            <person name="Hilario S."/>
            <person name="Van de Peer Y."/>
            <person name="Esteves A.C."/>
            <person name="Alves A."/>
        </authorList>
    </citation>
    <scope>NUCLEOTIDE SEQUENCE</scope>
    <source>
        <strain evidence="2">MUM 19.33</strain>
    </source>
</reference>